<dbReference type="InterPro" id="IPR007280">
    <property type="entry name" value="Peptidase_C_arc/bac"/>
</dbReference>
<comment type="caution">
    <text evidence="3">The sequence shown here is derived from an EMBL/GenBank/DDBJ whole genome shotgun (WGS) entry which is preliminary data.</text>
</comment>
<organism evidence="3 4">
    <name type="scientific">Rubricoccus marinus</name>
    <dbReference type="NCBI Taxonomy" id="716817"/>
    <lineage>
        <taxon>Bacteria</taxon>
        <taxon>Pseudomonadati</taxon>
        <taxon>Rhodothermota</taxon>
        <taxon>Rhodothermia</taxon>
        <taxon>Rhodothermales</taxon>
        <taxon>Rubricoccaceae</taxon>
        <taxon>Rubricoccus</taxon>
    </lineage>
</organism>
<accession>A0A259TY69</accession>
<feature type="domain" description="Peptidase C-terminal archaeal/bacterial" evidence="2">
    <location>
        <begin position="64"/>
        <end position="121"/>
    </location>
</feature>
<dbReference type="Pfam" id="PF04151">
    <property type="entry name" value="PPC"/>
    <property type="match status" value="1"/>
</dbReference>
<dbReference type="EMBL" id="MQWB01000001">
    <property type="protein sequence ID" value="OZC02567.1"/>
    <property type="molecule type" value="Genomic_DNA"/>
</dbReference>
<feature type="chain" id="PRO_5013237856" description="Peptidase C-terminal archaeal/bacterial domain-containing protein" evidence="1">
    <location>
        <begin position="19"/>
        <end position="141"/>
    </location>
</feature>
<feature type="signal peptide" evidence="1">
    <location>
        <begin position="1"/>
        <end position="18"/>
    </location>
</feature>
<keyword evidence="4" id="KW-1185">Reference proteome</keyword>
<sequence length="141" mass="14994">MRFFVLTAALFLASGARAQDAADFLDGLMAVAEFEAMEEGMSLVHGMEVGSYEGFTSMHEVGLQAGVEYLVVVVTDIVGELDPDVYVEDPEVEPLAAGEGEGTDEKVRFTAPVSGTYTLSVELYGCETDDCAYGIAVFAAE</sequence>
<evidence type="ECO:0000259" key="2">
    <source>
        <dbReference type="Pfam" id="PF04151"/>
    </source>
</evidence>
<evidence type="ECO:0000256" key="1">
    <source>
        <dbReference type="SAM" id="SignalP"/>
    </source>
</evidence>
<proteinExistence type="predicted"/>
<name>A0A259TY69_9BACT</name>
<dbReference type="AlphaFoldDB" id="A0A259TY69"/>
<evidence type="ECO:0000313" key="4">
    <source>
        <dbReference type="Proteomes" id="UP000216446"/>
    </source>
</evidence>
<protein>
    <recommendedName>
        <fullName evidence="2">Peptidase C-terminal archaeal/bacterial domain-containing protein</fullName>
    </recommendedName>
</protein>
<keyword evidence="1" id="KW-0732">Signal</keyword>
<reference evidence="3 4" key="1">
    <citation type="submission" date="2016-11" db="EMBL/GenBank/DDBJ databases">
        <title>Study of marine rhodopsin-containing bacteria.</title>
        <authorList>
            <person name="Yoshizawa S."/>
            <person name="Kumagai Y."/>
            <person name="Kogure K."/>
        </authorList>
    </citation>
    <scope>NUCLEOTIDE SEQUENCE [LARGE SCALE GENOMIC DNA]</scope>
    <source>
        <strain evidence="3 4">SG-29</strain>
    </source>
</reference>
<evidence type="ECO:0000313" key="3">
    <source>
        <dbReference type="EMBL" id="OZC02567.1"/>
    </source>
</evidence>
<dbReference type="InParanoid" id="A0A259TY69"/>
<dbReference type="RefSeq" id="WP_094546958.1">
    <property type="nucleotide sequence ID" value="NZ_MQWB01000001.1"/>
</dbReference>
<dbReference type="Gene3D" id="2.60.120.380">
    <property type="match status" value="1"/>
</dbReference>
<gene>
    <name evidence="3" type="ORF">BSZ36_05995</name>
</gene>
<dbReference type="Proteomes" id="UP000216446">
    <property type="component" value="Unassembled WGS sequence"/>
</dbReference>